<dbReference type="GO" id="GO:0005524">
    <property type="term" value="F:ATP binding"/>
    <property type="evidence" value="ECO:0007669"/>
    <property type="project" value="UniProtKB-KW"/>
</dbReference>
<comment type="similarity">
    <text evidence="1">Belongs to the GSP E family.</text>
</comment>
<protein>
    <submittedName>
        <fullName evidence="7">General secretion pathway protein E</fullName>
    </submittedName>
</protein>
<gene>
    <name evidence="7" type="ORF">SAMN05428998_101614</name>
</gene>
<evidence type="ECO:0000256" key="3">
    <source>
        <dbReference type="ARBA" id="ARBA00022840"/>
    </source>
</evidence>
<dbReference type="SUPFAM" id="SSF160246">
    <property type="entry name" value="EspE N-terminal domain-like"/>
    <property type="match status" value="1"/>
</dbReference>
<dbReference type="Gene3D" id="3.30.300.160">
    <property type="entry name" value="Type II secretion system, protein E, N-terminal domain"/>
    <property type="match status" value="1"/>
</dbReference>
<evidence type="ECO:0000256" key="4">
    <source>
        <dbReference type="SAM" id="MobiDB-lite"/>
    </source>
</evidence>
<keyword evidence="8" id="KW-1185">Reference proteome</keyword>
<feature type="domain" description="Bacterial type II secretion system protein E" evidence="5">
    <location>
        <begin position="184"/>
        <end position="334"/>
    </location>
</feature>
<dbReference type="SUPFAM" id="SSF52540">
    <property type="entry name" value="P-loop containing nucleoside triphosphate hydrolases"/>
    <property type="match status" value="1"/>
</dbReference>
<accession>A0A1Y6BAT3</accession>
<dbReference type="AlphaFoldDB" id="A0A1Y6BAT3"/>
<proteinExistence type="inferred from homology"/>
<evidence type="ECO:0000313" key="8">
    <source>
        <dbReference type="Proteomes" id="UP000192917"/>
    </source>
</evidence>
<feature type="compositionally biased region" description="Low complexity" evidence="4">
    <location>
        <begin position="348"/>
        <end position="379"/>
    </location>
</feature>
<name>A0A1Y6BAT3_9PROT</name>
<dbReference type="Gene3D" id="3.30.450.90">
    <property type="match status" value="1"/>
</dbReference>
<dbReference type="InterPro" id="IPR037257">
    <property type="entry name" value="T2SS_E_N_sf"/>
</dbReference>
<sequence>MHAREPTLSVVPGDLLDGLVADGRIDRAAAGRARHLQAETGERLDRVLTRLGLIAETELAARFAELLGLPQVAAEAFPAGPLHEERLSARFLREARVLPLAEEAGGLALAMADPLDDAAAEAVAYALGRPVLRRVAVAGDIERALERLYGDAALEAEAGGGGAADTAAEAALRAEDAERLRDLASDAPVIRLVNRWLAEAVEAGASDIHLEPTDRALLVRLRIDGVLVELDSQPLALHLAVVSRLKIMARLDIGERRLPQDGRLDLAVRGRTVDVRVSILPAVRGESVVLRLLDRGGIELDFAALGFDDATRDRFLEVVERPHGILLVTGPTGSPTGAPYPTATLSMSRVRPSQAAASRRPGRSRLASSPRSSAARSST</sequence>
<reference evidence="7 8" key="1">
    <citation type="submission" date="2017-04" db="EMBL/GenBank/DDBJ databases">
        <authorList>
            <person name="Afonso C.L."/>
            <person name="Miller P.J."/>
            <person name="Scott M.A."/>
            <person name="Spackman E."/>
            <person name="Goraichik I."/>
            <person name="Dimitrov K.M."/>
            <person name="Suarez D.L."/>
            <person name="Swayne D.E."/>
        </authorList>
    </citation>
    <scope>NUCLEOTIDE SEQUENCE [LARGE SCALE GENOMIC DNA]</scope>
    <source>
        <strain evidence="7 8">USBA 355</strain>
    </source>
</reference>
<dbReference type="EMBL" id="FWZX01000001">
    <property type="protein sequence ID" value="SME93837.1"/>
    <property type="molecule type" value="Genomic_DNA"/>
</dbReference>
<feature type="region of interest" description="Disordered" evidence="4">
    <location>
        <begin position="329"/>
        <end position="379"/>
    </location>
</feature>
<organism evidence="7 8">
    <name type="scientific">Tistlia consotensis USBA 355</name>
    <dbReference type="NCBI Taxonomy" id="560819"/>
    <lineage>
        <taxon>Bacteria</taxon>
        <taxon>Pseudomonadati</taxon>
        <taxon>Pseudomonadota</taxon>
        <taxon>Alphaproteobacteria</taxon>
        <taxon>Rhodospirillales</taxon>
        <taxon>Rhodovibrionaceae</taxon>
        <taxon>Tistlia</taxon>
    </lineage>
</organism>
<dbReference type="Pfam" id="PF00437">
    <property type="entry name" value="T2SSE"/>
    <property type="match status" value="1"/>
</dbReference>
<dbReference type="Gene3D" id="3.40.50.300">
    <property type="entry name" value="P-loop containing nucleotide triphosphate hydrolases"/>
    <property type="match status" value="1"/>
</dbReference>
<keyword evidence="3" id="KW-0067">ATP-binding</keyword>
<dbReference type="STRING" id="560819.SAMN05428998_101614"/>
<evidence type="ECO:0000256" key="1">
    <source>
        <dbReference type="ARBA" id="ARBA00006611"/>
    </source>
</evidence>
<dbReference type="InterPro" id="IPR001482">
    <property type="entry name" value="T2SS/T4SS_dom"/>
</dbReference>
<dbReference type="FunFam" id="3.30.450.90:FF:000001">
    <property type="entry name" value="Type II secretion system ATPase GspE"/>
    <property type="match status" value="1"/>
</dbReference>
<dbReference type="PANTHER" id="PTHR30258">
    <property type="entry name" value="TYPE II SECRETION SYSTEM PROTEIN GSPE-RELATED"/>
    <property type="match status" value="1"/>
</dbReference>
<keyword evidence="2" id="KW-0547">Nucleotide-binding</keyword>
<feature type="domain" description="Type II secretion system protein GspE N-terminal" evidence="6">
    <location>
        <begin position="67"/>
        <end position="152"/>
    </location>
</feature>
<dbReference type="GO" id="GO:0016887">
    <property type="term" value="F:ATP hydrolysis activity"/>
    <property type="evidence" value="ECO:0007669"/>
    <property type="project" value="TreeGrafter"/>
</dbReference>
<dbReference type="InterPro" id="IPR007831">
    <property type="entry name" value="T2SS_GspE_N"/>
</dbReference>
<dbReference type="Proteomes" id="UP000192917">
    <property type="component" value="Unassembled WGS sequence"/>
</dbReference>
<dbReference type="InterPro" id="IPR027417">
    <property type="entry name" value="P-loop_NTPase"/>
</dbReference>
<dbReference type="GO" id="GO:0005886">
    <property type="term" value="C:plasma membrane"/>
    <property type="evidence" value="ECO:0007669"/>
    <property type="project" value="TreeGrafter"/>
</dbReference>
<evidence type="ECO:0000313" key="7">
    <source>
        <dbReference type="EMBL" id="SME93837.1"/>
    </source>
</evidence>
<dbReference type="PANTHER" id="PTHR30258:SF2">
    <property type="entry name" value="COMG OPERON PROTEIN 1"/>
    <property type="match status" value="1"/>
</dbReference>
<evidence type="ECO:0000259" key="5">
    <source>
        <dbReference type="Pfam" id="PF00437"/>
    </source>
</evidence>
<dbReference type="Gene3D" id="1.10.40.70">
    <property type="match status" value="1"/>
</dbReference>
<evidence type="ECO:0000256" key="2">
    <source>
        <dbReference type="ARBA" id="ARBA00022741"/>
    </source>
</evidence>
<evidence type="ECO:0000259" key="6">
    <source>
        <dbReference type="Pfam" id="PF05157"/>
    </source>
</evidence>
<dbReference type="Pfam" id="PF05157">
    <property type="entry name" value="MshEN"/>
    <property type="match status" value="1"/>
</dbReference>